<organism evidence="5 6">
    <name type="scientific">Roseovarius nanhaiticus</name>
    <dbReference type="NCBI Taxonomy" id="573024"/>
    <lineage>
        <taxon>Bacteria</taxon>
        <taxon>Pseudomonadati</taxon>
        <taxon>Pseudomonadota</taxon>
        <taxon>Alphaproteobacteria</taxon>
        <taxon>Rhodobacterales</taxon>
        <taxon>Roseobacteraceae</taxon>
        <taxon>Roseovarius</taxon>
    </lineage>
</organism>
<keyword evidence="1" id="KW-0813">Transport</keyword>
<name>A0A1N7H7Z7_9RHOB</name>
<dbReference type="InterPro" id="IPR003593">
    <property type="entry name" value="AAA+_ATPase"/>
</dbReference>
<dbReference type="PANTHER" id="PTHR45772:SF3">
    <property type="entry name" value="ABC TRANSPORTER ATP-BINDING PROTEIN"/>
    <property type="match status" value="1"/>
</dbReference>
<dbReference type="Pfam" id="PF00005">
    <property type="entry name" value="ABC_tran"/>
    <property type="match status" value="1"/>
</dbReference>
<dbReference type="InterPro" id="IPR051120">
    <property type="entry name" value="ABC_AA/LPS_Transport"/>
</dbReference>
<dbReference type="SMART" id="SM00382">
    <property type="entry name" value="AAA"/>
    <property type="match status" value="1"/>
</dbReference>
<gene>
    <name evidence="5" type="ORF">SAMN05421666_2652</name>
</gene>
<dbReference type="InterPro" id="IPR032823">
    <property type="entry name" value="BCA_ABC_TP_C"/>
</dbReference>
<dbReference type="PROSITE" id="PS50893">
    <property type="entry name" value="ABC_TRANSPORTER_2"/>
    <property type="match status" value="1"/>
</dbReference>
<dbReference type="PANTHER" id="PTHR45772">
    <property type="entry name" value="CONSERVED COMPONENT OF ABC TRANSPORTER FOR NATURAL AMINO ACIDS-RELATED"/>
    <property type="match status" value="1"/>
</dbReference>
<keyword evidence="2" id="KW-0547">Nucleotide-binding</keyword>
<keyword evidence="6" id="KW-1185">Reference proteome</keyword>
<dbReference type="Proteomes" id="UP000186019">
    <property type="component" value="Unassembled WGS sequence"/>
</dbReference>
<evidence type="ECO:0000256" key="3">
    <source>
        <dbReference type="ARBA" id="ARBA00022840"/>
    </source>
</evidence>
<dbReference type="Pfam" id="PF12399">
    <property type="entry name" value="BCA_ABC_TP_C"/>
    <property type="match status" value="1"/>
</dbReference>
<accession>A0A1N7H7Z7</accession>
<evidence type="ECO:0000313" key="5">
    <source>
        <dbReference type="EMBL" id="SIS20921.1"/>
    </source>
</evidence>
<dbReference type="InterPro" id="IPR003439">
    <property type="entry name" value="ABC_transporter-like_ATP-bd"/>
</dbReference>
<dbReference type="CDD" id="cd03219">
    <property type="entry name" value="ABC_Mj1267_LivG_branched"/>
    <property type="match status" value="1"/>
</dbReference>
<reference evidence="5 6" key="1">
    <citation type="submission" date="2017-01" db="EMBL/GenBank/DDBJ databases">
        <authorList>
            <person name="Mah S.A."/>
            <person name="Swanson W.J."/>
            <person name="Moy G.W."/>
            <person name="Vacquier V.D."/>
        </authorList>
    </citation>
    <scope>NUCLEOTIDE SEQUENCE [LARGE SCALE GENOMIC DNA]</scope>
    <source>
        <strain evidence="5 6">DSM 29590</strain>
    </source>
</reference>
<dbReference type="GO" id="GO:0005524">
    <property type="term" value="F:ATP binding"/>
    <property type="evidence" value="ECO:0007669"/>
    <property type="project" value="UniProtKB-KW"/>
</dbReference>
<evidence type="ECO:0000313" key="6">
    <source>
        <dbReference type="Proteomes" id="UP000186019"/>
    </source>
</evidence>
<protein>
    <submittedName>
        <fullName evidence="5">Amino acid/amide ABC transporter ATP-binding protein 1, HAAT family</fullName>
    </submittedName>
</protein>
<dbReference type="OrthoDB" id="9806149at2"/>
<evidence type="ECO:0000256" key="1">
    <source>
        <dbReference type="ARBA" id="ARBA00022448"/>
    </source>
</evidence>
<keyword evidence="3 5" id="KW-0067">ATP-binding</keyword>
<proteinExistence type="predicted"/>
<feature type="domain" description="ABC transporter" evidence="4">
    <location>
        <begin position="15"/>
        <end position="256"/>
    </location>
</feature>
<dbReference type="Gene3D" id="3.40.50.300">
    <property type="entry name" value="P-loop containing nucleotide triphosphate hydrolases"/>
    <property type="match status" value="1"/>
</dbReference>
<dbReference type="RefSeq" id="WP_076534702.1">
    <property type="nucleotide sequence ID" value="NZ_FOAC01000003.1"/>
</dbReference>
<evidence type="ECO:0000256" key="2">
    <source>
        <dbReference type="ARBA" id="ARBA00022741"/>
    </source>
</evidence>
<dbReference type="GO" id="GO:0016887">
    <property type="term" value="F:ATP hydrolysis activity"/>
    <property type="evidence" value="ECO:0007669"/>
    <property type="project" value="InterPro"/>
</dbReference>
<dbReference type="EMBL" id="FTNV01000002">
    <property type="protein sequence ID" value="SIS20921.1"/>
    <property type="molecule type" value="Genomic_DNA"/>
</dbReference>
<dbReference type="InterPro" id="IPR027417">
    <property type="entry name" value="P-loop_NTPase"/>
</dbReference>
<evidence type="ECO:0000259" key="4">
    <source>
        <dbReference type="PROSITE" id="PS50893"/>
    </source>
</evidence>
<sequence length="259" mass="27768">MSAAAAAPAEADAVLTARGLTKAFGGFHAVDDLDLTIRQGTIHALIGPNGAGKSTVFGLLTKFHTPTSGRITLAGEDITGLKPADVVRRRMVRSFQISAIFPHMSVLENVRVSLQRHHGLDRQFWRPLSSLARLDGEARALLAQVGLEDAADDMAANLSYGRKRALEIATTLALDPRVLLLDEPMAGMASADVQMIARLIAKVGQGRTVLMVEHNLNVVEDLCDRVTVLARGRLLAEGDFATIRADRDVRAAYIGAEDG</sequence>
<dbReference type="AlphaFoldDB" id="A0A1N7H7Z7"/>
<dbReference type="SUPFAM" id="SSF52540">
    <property type="entry name" value="P-loop containing nucleoside triphosphate hydrolases"/>
    <property type="match status" value="1"/>
</dbReference>
<dbReference type="STRING" id="573024.SAMN05216208_2667"/>
<dbReference type="GO" id="GO:0005886">
    <property type="term" value="C:plasma membrane"/>
    <property type="evidence" value="ECO:0007669"/>
    <property type="project" value="TreeGrafter"/>
</dbReference>